<evidence type="ECO:0000313" key="2">
    <source>
        <dbReference type="EMBL" id="RPB02729.1"/>
    </source>
</evidence>
<gene>
    <name evidence="2" type="ORF">L873DRAFT_363894</name>
</gene>
<proteinExistence type="predicted"/>
<protein>
    <submittedName>
        <fullName evidence="2">Uncharacterized protein</fullName>
    </submittedName>
</protein>
<feature type="compositionally biased region" description="Acidic residues" evidence="1">
    <location>
        <begin position="27"/>
        <end position="44"/>
    </location>
</feature>
<accession>A0A3N4K093</accession>
<sequence>MMVTQRRKRMEITVEERTCYEEKKEDTEEEESEDKEDIAEAEENDKERGKIEVPRSRIGSGQQGENNLSSFERLRLGSSPLHLLRREESILGGTGGSKKEGIVSLKRQLFQIARRKG</sequence>
<dbReference type="AlphaFoldDB" id="A0A3N4K093"/>
<keyword evidence="3" id="KW-1185">Reference proteome</keyword>
<dbReference type="Proteomes" id="UP000276215">
    <property type="component" value="Unassembled WGS sequence"/>
</dbReference>
<name>A0A3N4K093_9PEZI</name>
<dbReference type="EMBL" id="ML120366">
    <property type="protein sequence ID" value="RPB02729.1"/>
    <property type="molecule type" value="Genomic_DNA"/>
</dbReference>
<feature type="compositionally biased region" description="Basic and acidic residues" evidence="1">
    <location>
        <begin position="10"/>
        <end position="26"/>
    </location>
</feature>
<feature type="compositionally biased region" description="Polar residues" evidence="1">
    <location>
        <begin position="59"/>
        <end position="70"/>
    </location>
</feature>
<feature type="compositionally biased region" description="Basic and acidic residues" evidence="1">
    <location>
        <begin position="45"/>
        <end position="55"/>
    </location>
</feature>
<evidence type="ECO:0000313" key="3">
    <source>
        <dbReference type="Proteomes" id="UP000276215"/>
    </source>
</evidence>
<evidence type="ECO:0000256" key="1">
    <source>
        <dbReference type="SAM" id="MobiDB-lite"/>
    </source>
</evidence>
<organism evidence="2 3">
    <name type="scientific">Choiromyces venosus 120613-1</name>
    <dbReference type="NCBI Taxonomy" id="1336337"/>
    <lineage>
        <taxon>Eukaryota</taxon>
        <taxon>Fungi</taxon>
        <taxon>Dikarya</taxon>
        <taxon>Ascomycota</taxon>
        <taxon>Pezizomycotina</taxon>
        <taxon>Pezizomycetes</taxon>
        <taxon>Pezizales</taxon>
        <taxon>Tuberaceae</taxon>
        <taxon>Choiromyces</taxon>
    </lineage>
</organism>
<reference evidence="2 3" key="1">
    <citation type="journal article" date="2018" name="Nat. Ecol. Evol.">
        <title>Pezizomycetes genomes reveal the molecular basis of ectomycorrhizal truffle lifestyle.</title>
        <authorList>
            <person name="Murat C."/>
            <person name="Payen T."/>
            <person name="Noel B."/>
            <person name="Kuo A."/>
            <person name="Morin E."/>
            <person name="Chen J."/>
            <person name="Kohler A."/>
            <person name="Krizsan K."/>
            <person name="Balestrini R."/>
            <person name="Da Silva C."/>
            <person name="Montanini B."/>
            <person name="Hainaut M."/>
            <person name="Levati E."/>
            <person name="Barry K.W."/>
            <person name="Belfiori B."/>
            <person name="Cichocki N."/>
            <person name="Clum A."/>
            <person name="Dockter R.B."/>
            <person name="Fauchery L."/>
            <person name="Guy J."/>
            <person name="Iotti M."/>
            <person name="Le Tacon F."/>
            <person name="Lindquist E.A."/>
            <person name="Lipzen A."/>
            <person name="Malagnac F."/>
            <person name="Mello A."/>
            <person name="Molinier V."/>
            <person name="Miyauchi S."/>
            <person name="Poulain J."/>
            <person name="Riccioni C."/>
            <person name="Rubini A."/>
            <person name="Sitrit Y."/>
            <person name="Splivallo R."/>
            <person name="Traeger S."/>
            <person name="Wang M."/>
            <person name="Zifcakova L."/>
            <person name="Wipf D."/>
            <person name="Zambonelli A."/>
            <person name="Paolocci F."/>
            <person name="Nowrousian M."/>
            <person name="Ottonello S."/>
            <person name="Baldrian P."/>
            <person name="Spatafora J.W."/>
            <person name="Henrissat B."/>
            <person name="Nagy L.G."/>
            <person name="Aury J.M."/>
            <person name="Wincker P."/>
            <person name="Grigoriev I.V."/>
            <person name="Bonfante P."/>
            <person name="Martin F.M."/>
        </authorList>
    </citation>
    <scope>NUCLEOTIDE SEQUENCE [LARGE SCALE GENOMIC DNA]</scope>
    <source>
        <strain evidence="2 3">120613-1</strain>
    </source>
</reference>
<feature type="region of interest" description="Disordered" evidence="1">
    <location>
        <begin position="1"/>
        <end position="72"/>
    </location>
</feature>